<feature type="compositionally biased region" description="Low complexity" evidence="4">
    <location>
        <begin position="127"/>
        <end position="142"/>
    </location>
</feature>
<dbReference type="PANTHER" id="PTHR10302:SF27">
    <property type="entry name" value="SINGLE-STRANDED DNA-BINDING PROTEIN"/>
    <property type="match status" value="1"/>
</dbReference>
<gene>
    <name evidence="5" type="ORF">TPA0910_87090</name>
</gene>
<comment type="caution">
    <text evidence="5">The sequence shown here is derived from an EMBL/GenBank/DDBJ whole genome shotgun (WGS) entry which is preliminary data.</text>
</comment>
<dbReference type="Pfam" id="PF00436">
    <property type="entry name" value="SSB"/>
    <property type="match status" value="1"/>
</dbReference>
<evidence type="ECO:0000256" key="1">
    <source>
        <dbReference type="ARBA" id="ARBA00023125"/>
    </source>
</evidence>
<evidence type="ECO:0000313" key="6">
    <source>
        <dbReference type="Proteomes" id="UP001054854"/>
    </source>
</evidence>
<dbReference type="Gene3D" id="2.40.50.140">
    <property type="entry name" value="Nucleic acid-binding proteins"/>
    <property type="match status" value="1"/>
</dbReference>
<sequence length="162" mass="16827">MLPTLNGTARLIDDPELRYAASGGAVVKVRLAFNSRKKDPSGEWKDDASFFITGTAFGQAAENIAATLQRGMEVVVSGRMKTDSWEKDGEKKSAPSLLVDSIGPSLRFATARVEKVGGSGSGRQEFQQARQQQAAGDPWGSGAPAGGGGWGGGAVGGDEPPF</sequence>
<dbReference type="PROSITE" id="PS50935">
    <property type="entry name" value="SSB"/>
    <property type="match status" value="1"/>
</dbReference>
<evidence type="ECO:0000256" key="3">
    <source>
        <dbReference type="RuleBase" id="RU000524"/>
    </source>
</evidence>
<keyword evidence="1 2" id="KW-0238">DNA-binding</keyword>
<evidence type="ECO:0000256" key="2">
    <source>
        <dbReference type="PROSITE-ProRule" id="PRU00252"/>
    </source>
</evidence>
<dbReference type="InterPro" id="IPR000424">
    <property type="entry name" value="Primosome_PriB/ssb"/>
</dbReference>
<organism evidence="5 6">
    <name type="scientific">Streptomyces hygroscopicus</name>
    <dbReference type="NCBI Taxonomy" id="1912"/>
    <lineage>
        <taxon>Bacteria</taxon>
        <taxon>Bacillati</taxon>
        <taxon>Actinomycetota</taxon>
        <taxon>Actinomycetes</taxon>
        <taxon>Kitasatosporales</taxon>
        <taxon>Streptomycetaceae</taxon>
        <taxon>Streptomyces</taxon>
        <taxon>Streptomyces violaceusniger group</taxon>
    </lineage>
</organism>
<protein>
    <recommendedName>
        <fullName evidence="3">Single-stranded DNA-binding protein</fullName>
    </recommendedName>
</protein>
<dbReference type="InterPro" id="IPR011344">
    <property type="entry name" value="ssDNA-bd"/>
</dbReference>
<dbReference type="Proteomes" id="UP001054854">
    <property type="component" value="Unassembled WGS sequence"/>
</dbReference>
<dbReference type="CDD" id="cd04496">
    <property type="entry name" value="SSB_OBF"/>
    <property type="match status" value="1"/>
</dbReference>
<dbReference type="SUPFAM" id="SSF50249">
    <property type="entry name" value="Nucleic acid-binding proteins"/>
    <property type="match status" value="1"/>
</dbReference>
<feature type="compositionally biased region" description="Gly residues" evidence="4">
    <location>
        <begin position="143"/>
        <end position="156"/>
    </location>
</feature>
<accession>A0ABQ3UFQ4</accession>
<reference evidence="5" key="1">
    <citation type="submission" date="2024-05" db="EMBL/GenBank/DDBJ databases">
        <title>Whole genome shotgun sequence of Streptomyces hygroscopicus NBRC 113678.</title>
        <authorList>
            <person name="Komaki H."/>
            <person name="Tamura T."/>
        </authorList>
    </citation>
    <scope>NUCLEOTIDE SEQUENCE</scope>
    <source>
        <strain evidence="5">N11-34</strain>
    </source>
</reference>
<evidence type="ECO:0000256" key="4">
    <source>
        <dbReference type="SAM" id="MobiDB-lite"/>
    </source>
</evidence>
<dbReference type="NCBIfam" id="TIGR00621">
    <property type="entry name" value="ssb"/>
    <property type="match status" value="1"/>
</dbReference>
<dbReference type="EMBL" id="BNEK01000007">
    <property type="protein sequence ID" value="GHJ34276.1"/>
    <property type="molecule type" value="Genomic_DNA"/>
</dbReference>
<feature type="region of interest" description="Disordered" evidence="4">
    <location>
        <begin position="115"/>
        <end position="162"/>
    </location>
</feature>
<proteinExistence type="predicted"/>
<dbReference type="PANTHER" id="PTHR10302">
    <property type="entry name" value="SINGLE-STRANDED DNA-BINDING PROTEIN"/>
    <property type="match status" value="1"/>
</dbReference>
<keyword evidence="6" id="KW-1185">Reference proteome</keyword>
<dbReference type="InterPro" id="IPR012340">
    <property type="entry name" value="NA-bd_OB-fold"/>
</dbReference>
<evidence type="ECO:0000313" key="5">
    <source>
        <dbReference type="EMBL" id="GHJ34276.1"/>
    </source>
</evidence>
<name>A0ABQ3UFQ4_STRHY</name>
<dbReference type="RefSeq" id="WP_236260094.1">
    <property type="nucleotide sequence ID" value="NZ_BNEK01000007.1"/>
</dbReference>